<dbReference type="Proteomes" id="UP000316360">
    <property type="component" value="Unassembled WGS sequence"/>
</dbReference>
<dbReference type="EMBL" id="SOKJ01000350">
    <property type="protein sequence ID" value="TET08572.1"/>
    <property type="molecule type" value="Genomic_DNA"/>
</dbReference>
<evidence type="ECO:0000313" key="1">
    <source>
        <dbReference type="EMBL" id="TET08572.1"/>
    </source>
</evidence>
<sequence length="79" mass="8795">MPSSWVYGEAKITKELVGEKTPMHLVIQIWPPATPDDVKDSITKAFEANVDGIIMYCYGWAPLKNFAAAKDSLKRLGKL</sequence>
<organism evidence="1 2">
    <name type="scientific">Aerophobetes bacterium</name>
    <dbReference type="NCBI Taxonomy" id="2030807"/>
    <lineage>
        <taxon>Bacteria</taxon>
        <taxon>Candidatus Aerophobota</taxon>
    </lineage>
</organism>
<evidence type="ECO:0000313" key="2">
    <source>
        <dbReference type="Proteomes" id="UP000316360"/>
    </source>
</evidence>
<reference evidence="1 2" key="1">
    <citation type="submission" date="2019-03" db="EMBL/GenBank/DDBJ databases">
        <title>Metabolic potential of uncultured bacteria and archaea associated with petroleum seepage in deep-sea sediments.</title>
        <authorList>
            <person name="Dong X."/>
            <person name="Hubert C."/>
        </authorList>
    </citation>
    <scope>NUCLEOTIDE SEQUENCE [LARGE SCALE GENOMIC DNA]</scope>
    <source>
        <strain evidence="1">E44_bin7</strain>
    </source>
</reference>
<accession>A0A523RS18</accession>
<gene>
    <name evidence="1" type="ORF">E3J84_06110</name>
</gene>
<name>A0A523RS18_UNCAE</name>
<dbReference type="AlphaFoldDB" id="A0A523RS18"/>
<proteinExistence type="predicted"/>
<comment type="caution">
    <text evidence="1">The sequence shown here is derived from an EMBL/GenBank/DDBJ whole genome shotgun (WGS) entry which is preliminary data.</text>
</comment>
<protein>
    <submittedName>
        <fullName evidence="1">Uncharacterized protein</fullName>
    </submittedName>
</protein>